<dbReference type="SMART" id="SM00132">
    <property type="entry name" value="LIM"/>
    <property type="match status" value="5"/>
</dbReference>
<dbReference type="GO" id="GO:0005634">
    <property type="term" value="C:nucleus"/>
    <property type="evidence" value="ECO:0007669"/>
    <property type="project" value="UniProtKB-SubCell"/>
</dbReference>
<evidence type="ECO:0000256" key="1">
    <source>
        <dbReference type="ARBA" id="ARBA00004123"/>
    </source>
</evidence>
<dbReference type="FunFam" id="2.10.110.10:FF:000005">
    <property type="entry name" value="Testin isoform 1"/>
    <property type="match status" value="1"/>
</dbReference>
<dbReference type="PANTHER" id="PTHR24205">
    <property type="entry name" value="FOUR AND A HALF LIM DOMAINS PROTEIN"/>
    <property type="match status" value="1"/>
</dbReference>
<dbReference type="CTD" id="39889"/>
<evidence type="ECO:0000313" key="10">
    <source>
        <dbReference type="Proteomes" id="UP000515160"/>
    </source>
</evidence>
<dbReference type="CDD" id="cd09421">
    <property type="entry name" value="LIM3_LIMPETin"/>
    <property type="match status" value="1"/>
</dbReference>
<accession>A0A6P8WXP6</accession>
<evidence type="ECO:0000256" key="7">
    <source>
        <dbReference type="ARBA" id="ARBA00023242"/>
    </source>
</evidence>
<keyword evidence="5 8" id="KW-0862">Zinc</keyword>
<dbReference type="CDD" id="cd09430">
    <property type="entry name" value="LIM5_LIMPETin"/>
    <property type="match status" value="1"/>
</dbReference>
<dbReference type="GO" id="GO:0030018">
    <property type="term" value="C:Z disc"/>
    <property type="evidence" value="ECO:0007669"/>
    <property type="project" value="TreeGrafter"/>
</dbReference>
<evidence type="ECO:0000256" key="6">
    <source>
        <dbReference type="ARBA" id="ARBA00023038"/>
    </source>
</evidence>
<gene>
    <name evidence="11" type="primary">LOC117570787</name>
</gene>
<feature type="domain" description="LIM zinc-binding" evidence="9">
    <location>
        <begin position="154"/>
        <end position="213"/>
    </location>
</feature>
<dbReference type="Gene3D" id="2.10.110.10">
    <property type="entry name" value="Cysteine Rich Protein"/>
    <property type="match status" value="5"/>
</dbReference>
<organism evidence="10 11">
    <name type="scientific">Drosophila albomicans</name>
    <name type="common">Fruit fly</name>
    <dbReference type="NCBI Taxonomy" id="7291"/>
    <lineage>
        <taxon>Eukaryota</taxon>
        <taxon>Metazoa</taxon>
        <taxon>Ecdysozoa</taxon>
        <taxon>Arthropoda</taxon>
        <taxon>Hexapoda</taxon>
        <taxon>Insecta</taxon>
        <taxon>Pterygota</taxon>
        <taxon>Neoptera</taxon>
        <taxon>Endopterygota</taxon>
        <taxon>Diptera</taxon>
        <taxon>Brachycera</taxon>
        <taxon>Muscomorpha</taxon>
        <taxon>Ephydroidea</taxon>
        <taxon>Drosophilidae</taxon>
        <taxon>Drosophila</taxon>
    </lineage>
</organism>
<dbReference type="GO" id="GO:0003712">
    <property type="term" value="F:transcription coregulator activity"/>
    <property type="evidence" value="ECO:0007669"/>
    <property type="project" value="TreeGrafter"/>
</dbReference>
<dbReference type="Pfam" id="PF00412">
    <property type="entry name" value="LIM"/>
    <property type="match status" value="4"/>
</dbReference>
<evidence type="ECO:0000256" key="3">
    <source>
        <dbReference type="ARBA" id="ARBA00022737"/>
    </source>
</evidence>
<dbReference type="FunFam" id="2.10.110.10:FF:000081">
    <property type="entry name" value="Uncharacterized protein, isoform A"/>
    <property type="match status" value="1"/>
</dbReference>
<dbReference type="CDD" id="cd09432">
    <property type="entry name" value="LIM6_LIMPETin"/>
    <property type="match status" value="1"/>
</dbReference>
<dbReference type="PANTHER" id="PTHR24205:SF4">
    <property type="entry name" value="PROTEIN ESPINAS"/>
    <property type="match status" value="1"/>
</dbReference>
<keyword evidence="10" id="KW-1185">Reference proteome</keyword>
<evidence type="ECO:0000256" key="2">
    <source>
        <dbReference type="ARBA" id="ARBA00022723"/>
    </source>
</evidence>
<dbReference type="FunFam" id="2.10.110.10:FF:000066">
    <property type="entry name" value="Four and a half LIM domains protein"/>
    <property type="match status" value="1"/>
</dbReference>
<dbReference type="InterPro" id="IPR056807">
    <property type="entry name" value="LIM_FHL1/2/3/5_N"/>
</dbReference>
<dbReference type="GO" id="GO:0008270">
    <property type="term" value="F:zinc ion binding"/>
    <property type="evidence" value="ECO:0007669"/>
    <property type="project" value="UniProtKB-KW"/>
</dbReference>
<evidence type="ECO:0000256" key="4">
    <source>
        <dbReference type="ARBA" id="ARBA00022771"/>
    </source>
</evidence>
<dbReference type="FunFam" id="2.10.110.10:FF:000013">
    <property type="entry name" value="Four and a half LIM domains 1"/>
    <property type="match status" value="1"/>
</dbReference>
<evidence type="ECO:0000313" key="11">
    <source>
        <dbReference type="RefSeq" id="XP_034108526.1"/>
    </source>
</evidence>
<feature type="domain" description="LIM zinc-binding" evidence="9">
    <location>
        <begin position="276"/>
        <end position="335"/>
    </location>
</feature>
<dbReference type="InterPro" id="IPR001781">
    <property type="entry name" value="Znf_LIM"/>
</dbReference>
<evidence type="ECO:0000256" key="5">
    <source>
        <dbReference type="ARBA" id="ARBA00022833"/>
    </source>
</evidence>
<dbReference type="CDD" id="cd09425">
    <property type="entry name" value="LIM4_LIMPETin"/>
    <property type="match status" value="1"/>
</dbReference>
<proteinExistence type="predicted"/>
<keyword evidence="7" id="KW-0539">Nucleus</keyword>
<evidence type="ECO:0000259" key="9">
    <source>
        <dbReference type="PROSITE" id="PS50023"/>
    </source>
</evidence>
<dbReference type="RefSeq" id="XP_034108526.1">
    <property type="nucleotide sequence ID" value="XM_034252635.2"/>
</dbReference>
<name>A0A6P8WXP6_DROAB</name>
<dbReference type="PROSITE" id="PS00478">
    <property type="entry name" value="LIM_DOMAIN_1"/>
    <property type="match status" value="2"/>
</dbReference>
<protein>
    <submittedName>
        <fullName evidence="11">Four and a half LIM domains protein 2 isoform X7</fullName>
    </submittedName>
</protein>
<dbReference type="PROSITE" id="PS50023">
    <property type="entry name" value="LIM_DOMAIN_2"/>
    <property type="match status" value="4"/>
</dbReference>
<dbReference type="Proteomes" id="UP000515160">
    <property type="component" value="Chromosome 3"/>
</dbReference>
<keyword evidence="4" id="KW-0863">Zinc-finger</keyword>
<reference evidence="11" key="1">
    <citation type="submission" date="2025-08" db="UniProtKB">
        <authorList>
            <consortium name="RefSeq"/>
        </authorList>
    </citation>
    <scope>IDENTIFICATION</scope>
    <source>
        <strain evidence="11">15112-1751.03</strain>
        <tissue evidence="11">Whole Adult</tissue>
    </source>
</reference>
<keyword evidence="2 8" id="KW-0479">Metal-binding</keyword>
<dbReference type="Pfam" id="PF25076">
    <property type="entry name" value="LIM_FHL2-3_N"/>
    <property type="match status" value="1"/>
</dbReference>
<feature type="domain" description="LIM zinc-binding" evidence="9">
    <location>
        <begin position="92"/>
        <end position="153"/>
    </location>
</feature>
<feature type="domain" description="LIM zinc-binding" evidence="9">
    <location>
        <begin position="214"/>
        <end position="273"/>
    </location>
</feature>
<keyword evidence="3" id="KW-0677">Repeat</keyword>
<dbReference type="OrthoDB" id="7740580at2759"/>
<dbReference type="AlphaFoldDB" id="A0A6P8WXP6"/>
<dbReference type="GeneID" id="117570787"/>
<dbReference type="FunFam" id="2.10.110.10:FF:000070">
    <property type="entry name" value="Four and a half LIM domains 3"/>
    <property type="match status" value="1"/>
</dbReference>
<comment type="subcellular location">
    <subcellularLocation>
        <location evidence="1">Nucleus</location>
    </subcellularLocation>
</comment>
<evidence type="ECO:0000256" key="8">
    <source>
        <dbReference type="PROSITE-ProRule" id="PRU00125"/>
    </source>
</evidence>
<keyword evidence="6 8" id="KW-0440">LIM domain</keyword>
<dbReference type="SUPFAM" id="SSF57716">
    <property type="entry name" value="Glucocorticoid receptor-like (DNA-binding domain)"/>
    <property type="match status" value="5"/>
</dbReference>
<sequence length="335" mass="38428">MADVEIMQTVTETKKTKKVKKTSKRRESEVQITEVDASNEERGGEYTKAMDKDWHSGHFCCWQCDESLTGQRYVIRDDHPYCIKCYENVFANTCEECNKIIGIDSKDLSYKDKHWHEACFLCFKCNLNLVDKQFGAKADKIYCGNCYDAQFASRCDGCGEVFRAGTKKMEYKTRQWHENCFCCCVCKMAIGTKSFIPREQEIYCAGCYEEKFATRCIKCNKVITSGGVTYKNEPWHRECFTCTHCNITLAGQRFTSRDEKPYCAECFGELFAKRCTSCVKPITGIGGTRFISFEERHWHHDCFVCASCKASLVGRGFITDGPDILCPDCAKQKLM</sequence>